<comment type="similarity">
    <text evidence="2">Belongs to the major facilitator superfamily.</text>
</comment>
<name>A0A1C4D4G7_9ENTR</name>
<comment type="subcellular location">
    <subcellularLocation>
        <location evidence="1">Cell inner membrane</location>
        <topology evidence="1">Multi-pass membrane protein</topology>
    </subcellularLocation>
</comment>
<evidence type="ECO:0000256" key="1">
    <source>
        <dbReference type="ARBA" id="ARBA00004429"/>
    </source>
</evidence>
<feature type="transmembrane region" description="Helical" evidence="9">
    <location>
        <begin position="12"/>
        <end position="30"/>
    </location>
</feature>
<evidence type="ECO:0000313" key="12">
    <source>
        <dbReference type="Proteomes" id="UP000198515"/>
    </source>
</evidence>
<dbReference type="PROSITE" id="PS50850">
    <property type="entry name" value="MFS"/>
    <property type="match status" value="1"/>
</dbReference>
<organism evidence="11 12">
    <name type="scientific">Kosakonia oryziphila</name>
    <dbReference type="NCBI Taxonomy" id="1005667"/>
    <lineage>
        <taxon>Bacteria</taxon>
        <taxon>Pseudomonadati</taxon>
        <taxon>Pseudomonadota</taxon>
        <taxon>Gammaproteobacteria</taxon>
        <taxon>Enterobacterales</taxon>
        <taxon>Enterobacteriaceae</taxon>
        <taxon>Kosakonia</taxon>
    </lineage>
</organism>
<feature type="transmembrane region" description="Helical" evidence="9">
    <location>
        <begin position="101"/>
        <end position="118"/>
    </location>
</feature>
<dbReference type="InterPro" id="IPR011701">
    <property type="entry name" value="MFS"/>
</dbReference>
<keyword evidence="7 9" id="KW-1133">Transmembrane helix</keyword>
<feature type="transmembrane region" description="Helical" evidence="9">
    <location>
        <begin position="130"/>
        <end position="152"/>
    </location>
</feature>
<dbReference type="InterPro" id="IPR036259">
    <property type="entry name" value="MFS_trans_sf"/>
</dbReference>
<feature type="transmembrane region" description="Helical" evidence="9">
    <location>
        <begin position="78"/>
        <end position="95"/>
    </location>
</feature>
<keyword evidence="12" id="KW-1185">Reference proteome</keyword>
<evidence type="ECO:0000256" key="3">
    <source>
        <dbReference type="ARBA" id="ARBA00022448"/>
    </source>
</evidence>
<dbReference type="GO" id="GO:0022857">
    <property type="term" value="F:transmembrane transporter activity"/>
    <property type="evidence" value="ECO:0007669"/>
    <property type="project" value="InterPro"/>
</dbReference>
<sequence>MSQNKAFSTPFILAVICIYLSYFLHGISVITLAQNMTSLATKFSTDNAGIAYLISGIGLGRLVSILLFGVISDKFGRRTVILLGVVLYMLFFFGIPSSPNLMVAFVLAVCVGVANSALDTGGYPALMECFPTASGSAVILVKAMISFGQILYPMIVSYMLLNHIWYGYSVIIPGVLFVLITLMLLKSRFPGQQVDASVAKALPQMNSKPLPWLEGVASVLFGVAAFSTFYVIVVWMPKYAMAFAGMAEADALKTISYYSMGSLLCVFIFAALLKAKVRPVWANVFNAGLAAITAAVIYLFPSPLVCNAGAFVIGFSAAGGILQLGVSVMSEFFPKSKAKVTSIYMMMGGLANFIIPLITGYLSNIGLQYIILLDFSFALLAFLTAAIVFVRYYRVFNIPKNDVRFGERYFQKTASGHDKYSRSL</sequence>
<keyword evidence="5" id="KW-0997">Cell inner membrane</keyword>
<dbReference type="InterPro" id="IPR051788">
    <property type="entry name" value="MFS_Transporter"/>
</dbReference>
<dbReference type="AlphaFoldDB" id="A0A1C4D4G7"/>
<dbReference type="Proteomes" id="UP000198515">
    <property type="component" value="Unassembled WGS sequence"/>
</dbReference>
<dbReference type="PANTHER" id="PTHR23514">
    <property type="entry name" value="BYPASS OF STOP CODON PROTEIN 6"/>
    <property type="match status" value="1"/>
</dbReference>
<dbReference type="GO" id="GO:0005886">
    <property type="term" value="C:plasma membrane"/>
    <property type="evidence" value="ECO:0007669"/>
    <property type="project" value="UniProtKB-SubCell"/>
</dbReference>
<dbReference type="RefSeq" id="WP_090135388.1">
    <property type="nucleotide sequence ID" value="NZ_FMBC01000014.1"/>
</dbReference>
<feature type="transmembrane region" description="Helical" evidence="9">
    <location>
        <begin position="341"/>
        <end position="363"/>
    </location>
</feature>
<dbReference type="SUPFAM" id="SSF103473">
    <property type="entry name" value="MFS general substrate transporter"/>
    <property type="match status" value="1"/>
</dbReference>
<feature type="transmembrane region" description="Helical" evidence="9">
    <location>
        <begin position="50"/>
        <end position="71"/>
    </location>
</feature>
<dbReference type="FunFam" id="1.20.1250.20:FF:000135">
    <property type="entry name" value="MFS family transporter"/>
    <property type="match status" value="1"/>
</dbReference>
<proteinExistence type="inferred from homology"/>
<feature type="transmembrane region" description="Helical" evidence="9">
    <location>
        <begin position="307"/>
        <end position="329"/>
    </location>
</feature>
<dbReference type="OrthoDB" id="7066727at2"/>
<evidence type="ECO:0000256" key="9">
    <source>
        <dbReference type="SAM" id="Phobius"/>
    </source>
</evidence>
<dbReference type="PANTHER" id="PTHR23514:SF3">
    <property type="entry name" value="BYPASS OF STOP CODON PROTEIN 6"/>
    <property type="match status" value="1"/>
</dbReference>
<dbReference type="EMBL" id="FMBC01000014">
    <property type="protein sequence ID" value="SCC26259.1"/>
    <property type="molecule type" value="Genomic_DNA"/>
</dbReference>
<evidence type="ECO:0000256" key="2">
    <source>
        <dbReference type="ARBA" id="ARBA00008335"/>
    </source>
</evidence>
<accession>A0A1C4D4G7</accession>
<dbReference type="FunFam" id="1.20.1250.20:FF:000248">
    <property type="entry name" value="Inner membrane transporter ydiN"/>
    <property type="match status" value="1"/>
</dbReference>
<keyword evidence="8 9" id="KW-0472">Membrane</keyword>
<evidence type="ECO:0000259" key="10">
    <source>
        <dbReference type="PROSITE" id="PS50850"/>
    </source>
</evidence>
<feature type="transmembrane region" description="Helical" evidence="9">
    <location>
        <begin position="369"/>
        <end position="390"/>
    </location>
</feature>
<evidence type="ECO:0000256" key="7">
    <source>
        <dbReference type="ARBA" id="ARBA00022989"/>
    </source>
</evidence>
<evidence type="ECO:0000313" key="11">
    <source>
        <dbReference type="EMBL" id="SCC26259.1"/>
    </source>
</evidence>
<dbReference type="CDD" id="cd17396">
    <property type="entry name" value="MFS_YdiM_like"/>
    <property type="match status" value="1"/>
</dbReference>
<evidence type="ECO:0000256" key="4">
    <source>
        <dbReference type="ARBA" id="ARBA00022475"/>
    </source>
</evidence>
<protein>
    <submittedName>
        <fullName evidence="11">Fucose permease</fullName>
    </submittedName>
</protein>
<keyword evidence="6 9" id="KW-0812">Transmembrane</keyword>
<dbReference type="Gene3D" id="1.20.1250.20">
    <property type="entry name" value="MFS general substrate transporter like domains"/>
    <property type="match status" value="2"/>
</dbReference>
<feature type="transmembrane region" description="Helical" evidence="9">
    <location>
        <begin position="255"/>
        <end position="273"/>
    </location>
</feature>
<dbReference type="Pfam" id="PF07690">
    <property type="entry name" value="MFS_1"/>
    <property type="match status" value="1"/>
</dbReference>
<dbReference type="InterPro" id="IPR020846">
    <property type="entry name" value="MFS_dom"/>
</dbReference>
<feature type="domain" description="Major facilitator superfamily (MFS) profile" evidence="10">
    <location>
        <begin position="14"/>
        <end position="393"/>
    </location>
</feature>
<evidence type="ECO:0000256" key="6">
    <source>
        <dbReference type="ARBA" id="ARBA00022692"/>
    </source>
</evidence>
<evidence type="ECO:0000256" key="8">
    <source>
        <dbReference type="ARBA" id="ARBA00023136"/>
    </source>
</evidence>
<feature type="transmembrane region" description="Helical" evidence="9">
    <location>
        <begin position="212"/>
        <end position="235"/>
    </location>
</feature>
<feature type="transmembrane region" description="Helical" evidence="9">
    <location>
        <begin position="280"/>
        <end position="301"/>
    </location>
</feature>
<keyword evidence="3" id="KW-0813">Transport</keyword>
<evidence type="ECO:0000256" key="5">
    <source>
        <dbReference type="ARBA" id="ARBA00022519"/>
    </source>
</evidence>
<feature type="transmembrane region" description="Helical" evidence="9">
    <location>
        <begin position="164"/>
        <end position="185"/>
    </location>
</feature>
<gene>
    <name evidence="11" type="ORF">GA0061070_101479</name>
</gene>
<reference evidence="12" key="1">
    <citation type="submission" date="2016-08" db="EMBL/GenBank/DDBJ databases">
        <authorList>
            <person name="Varghese N."/>
            <person name="Submissions Spin"/>
        </authorList>
    </citation>
    <scope>NUCLEOTIDE SEQUENCE [LARGE SCALE GENOMIC DNA]</scope>
    <source>
        <strain evidence="12">REICA_142</strain>
    </source>
</reference>
<keyword evidence="4" id="KW-1003">Cell membrane</keyword>